<accession>A0A554WAJ2</accession>
<protein>
    <submittedName>
        <fullName evidence="2">Uncharacterized protein</fullName>
    </submittedName>
</protein>
<keyword evidence="3" id="KW-1185">Reference proteome</keyword>
<dbReference type="AlphaFoldDB" id="A0A554WAJ2"/>
<feature type="transmembrane region" description="Helical" evidence="1">
    <location>
        <begin position="44"/>
        <end position="65"/>
    </location>
</feature>
<evidence type="ECO:0000256" key="1">
    <source>
        <dbReference type="SAM" id="Phobius"/>
    </source>
</evidence>
<keyword evidence="1" id="KW-1133">Transmembrane helix</keyword>
<organism evidence="2 3">
    <name type="scientific">Tepidimonas alkaliphilus</name>
    <dbReference type="NCBI Taxonomy" id="2588942"/>
    <lineage>
        <taxon>Bacteria</taxon>
        <taxon>Pseudomonadati</taxon>
        <taxon>Pseudomonadota</taxon>
        <taxon>Betaproteobacteria</taxon>
        <taxon>Burkholderiales</taxon>
        <taxon>Tepidimonas</taxon>
    </lineage>
</organism>
<sequence>MSERLPPFAVFLRHRYRAHVHGWLVLGVAGLAGYYISLSPHEPLWLLVPVSFIVAFFVVSVWVATAALLRVPWWLLAPLTFLSMVAEWGWRRWRGRPWRRRPQPREPWLSHPFALWQRRRLRRLRRERVRARGRAQVIAFPAARACRSPRRAAHQPSVRPPWSPQGLGGYIGEVFERHWMFWFFTAPAWITLWFWVAEDQMFLVALILGVLLWLLGSVILIIPIAAGLLALASSFLAGAGLTPLQRQAVVQHAAAERARQRQTAVAVAAPTTSPPQRGSWVWPLLLGLWIGSAWGADD</sequence>
<dbReference type="EMBL" id="VJNB01000003">
    <property type="protein sequence ID" value="TSE20589.1"/>
    <property type="molecule type" value="Genomic_DNA"/>
</dbReference>
<name>A0A554WAJ2_9BURK</name>
<keyword evidence="1" id="KW-0472">Membrane</keyword>
<dbReference type="Proteomes" id="UP000315736">
    <property type="component" value="Unassembled WGS sequence"/>
</dbReference>
<gene>
    <name evidence="2" type="ORF">Talka_00939</name>
</gene>
<keyword evidence="1" id="KW-0812">Transmembrane</keyword>
<evidence type="ECO:0000313" key="2">
    <source>
        <dbReference type="EMBL" id="TSE20589.1"/>
    </source>
</evidence>
<dbReference type="RefSeq" id="WP_143889962.1">
    <property type="nucleotide sequence ID" value="NZ_VJNB01000003.1"/>
</dbReference>
<reference evidence="2 3" key="1">
    <citation type="submission" date="2019-07" db="EMBL/GenBank/DDBJ databases">
        <title>Tepidimonas alkaliphilus YIM 72238 draft genome.</title>
        <authorList>
            <person name="Da Costa M.S."/>
            <person name="Froufe H.J.C."/>
            <person name="Egas C."/>
            <person name="Albuquerque L."/>
        </authorList>
    </citation>
    <scope>NUCLEOTIDE SEQUENCE [LARGE SCALE GENOMIC DNA]</scope>
    <source>
        <strain evidence="2 3">YIM 72238</strain>
    </source>
</reference>
<dbReference type="OrthoDB" id="9156563at2"/>
<feature type="transmembrane region" description="Helical" evidence="1">
    <location>
        <begin position="71"/>
        <end position="90"/>
    </location>
</feature>
<comment type="caution">
    <text evidence="2">The sequence shown here is derived from an EMBL/GenBank/DDBJ whole genome shotgun (WGS) entry which is preliminary data.</text>
</comment>
<evidence type="ECO:0000313" key="3">
    <source>
        <dbReference type="Proteomes" id="UP000315736"/>
    </source>
</evidence>
<proteinExistence type="predicted"/>
<feature type="transmembrane region" description="Helical" evidence="1">
    <location>
        <begin position="20"/>
        <end position="37"/>
    </location>
</feature>
<feature type="transmembrane region" description="Helical" evidence="1">
    <location>
        <begin position="179"/>
        <end position="196"/>
    </location>
</feature>
<feature type="transmembrane region" description="Helical" evidence="1">
    <location>
        <begin position="202"/>
        <end position="231"/>
    </location>
</feature>